<accession>A0A1R3GBR2</accession>
<gene>
    <name evidence="1" type="ORF">COLO4_35928</name>
</gene>
<evidence type="ECO:0000313" key="1">
    <source>
        <dbReference type="EMBL" id="OMO55529.1"/>
    </source>
</evidence>
<sequence length="78" mass="9016">MLLDASISKIKDELATFYKGNIHELEFLQLKDILTSAFRMLESKEFPTAYHELERMKGEAETCAIFHVFMDSLLSESL</sequence>
<organism evidence="1 2">
    <name type="scientific">Corchorus olitorius</name>
    <dbReference type="NCBI Taxonomy" id="93759"/>
    <lineage>
        <taxon>Eukaryota</taxon>
        <taxon>Viridiplantae</taxon>
        <taxon>Streptophyta</taxon>
        <taxon>Embryophyta</taxon>
        <taxon>Tracheophyta</taxon>
        <taxon>Spermatophyta</taxon>
        <taxon>Magnoliopsida</taxon>
        <taxon>eudicotyledons</taxon>
        <taxon>Gunneridae</taxon>
        <taxon>Pentapetalae</taxon>
        <taxon>rosids</taxon>
        <taxon>malvids</taxon>
        <taxon>Malvales</taxon>
        <taxon>Malvaceae</taxon>
        <taxon>Grewioideae</taxon>
        <taxon>Apeibeae</taxon>
        <taxon>Corchorus</taxon>
    </lineage>
</organism>
<comment type="caution">
    <text evidence="1">The sequence shown here is derived from an EMBL/GenBank/DDBJ whole genome shotgun (WGS) entry which is preliminary data.</text>
</comment>
<name>A0A1R3GBR2_9ROSI</name>
<evidence type="ECO:0000313" key="2">
    <source>
        <dbReference type="Proteomes" id="UP000187203"/>
    </source>
</evidence>
<dbReference type="EMBL" id="AWUE01022933">
    <property type="protein sequence ID" value="OMO55529.1"/>
    <property type="molecule type" value="Genomic_DNA"/>
</dbReference>
<dbReference type="Proteomes" id="UP000187203">
    <property type="component" value="Unassembled WGS sequence"/>
</dbReference>
<proteinExistence type="predicted"/>
<dbReference type="AlphaFoldDB" id="A0A1R3GBR2"/>
<protein>
    <submittedName>
        <fullName evidence="1">Uncharacterized protein</fullName>
    </submittedName>
</protein>
<reference evidence="2" key="1">
    <citation type="submission" date="2013-09" db="EMBL/GenBank/DDBJ databases">
        <title>Corchorus olitorius genome sequencing.</title>
        <authorList>
            <person name="Alam M."/>
            <person name="Haque M.S."/>
            <person name="Islam M.S."/>
            <person name="Emdad E.M."/>
            <person name="Islam M.M."/>
            <person name="Ahmed B."/>
            <person name="Halim A."/>
            <person name="Hossen Q.M.M."/>
            <person name="Hossain M.Z."/>
            <person name="Ahmed R."/>
            <person name="Khan M.M."/>
            <person name="Islam R."/>
            <person name="Rashid M.M."/>
            <person name="Khan S.A."/>
            <person name="Rahman M.S."/>
            <person name="Alam M."/>
            <person name="Yahiya A.S."/>
            <person name="Khan M.S."/>
            <person name="Azam M.S."/>
            <person name="Haque T."/>
            <person name="Lashkar M.Z.H."/>
            <person name="Akhand A.I."/>
            <person name="Morshed G."/>
            <person name="Roy S."/>
            <person name="Uddin K.S."/>
            <person name="Rabeya T."/>
            <person name="Hossain A.S."/>
            <person name="Chowdhury A."/>
            <person name="Snigdha A.R."/>
            <person name="Mortoza M.S."/>
            <person name="Matin S.A."/>
            <person name="Hoque S.M.E."/>
            <person name="Islam M.K."/>
            <person name="Roy D.K."/>
            <person name="Haider R."/>
            <person name="Moosa M.M."/>
            <person name="Elias S.M."/>
            <person name="Hasan A.M."/>
            <person name="Jahan S."/>
            <person name="Shafiuddin M."/>
            <person name="Mahmood N."/>
            <person name="Shommy N.S."/>
        </authorList>
    </citation>
    <scope>NUCLEOTIDE SEQUENCE [LARGE SCALE GENOMIC DNA]</scope>
    <source>
        <strain evidence="2">cv. O-4</strain>
    </source>
</reference>
<keyword evidence="2" id="KW-1185">Reference proteome</keyword>